<dbReference type="PROSITE" id="PS50977">
    <property type="entry name" value="HTH_TETR_2"/>
    <property type="match status" value="1"/>
</dbReference>
<keyword evidence="3" id="KW-0804">Transcription</keyword>
<dbReference type="InterPro" id="IPR001647">
    <property type="entry name" value="HTH_TetR"/>
</dbReference>
<dbReference type="STRING" id="1834516.BL253_02125"/>
<evidence type="ECO:0000256" key="2">
    <source>
        <dbReference type="ARBA" id="ARBA00023125"/>
    </source>
</evidence>
<keyword evidence="8" id="KW-1185">Reference proteome</keyword>
<dbReference type="InterPro" id="IPR009057">
    <property type="entry name" value="Homeodomain-like_sf"/>
</dbReference>
<reference evidence="8" key="1">
    <citation type="submission" date="2016-10" db="EMBL/GenBank/DDBJ databases">
        <title>Frankia sp. NRRL B-16386 Genome sequencing.</title>
        <authorList>
            <person name="Ghodhbane-Gtari F."/>
            <person name="Swanson E."/>
            <person name="Gueddou A."/>
            <person name="Hezbri K."/>
            <person name="Ktari K."/>
            <person name="Nouioui I."/>
            <person name="Morris K."/>
            <person name="Simpson S."/>
            <person name="Abebe-Akele F."/>
            <person name="Thomas K."/>
            <person name="Gtari M."/>
            <person name="Tisa L.S."/>
        </authorList>
    </citation>
    <scope>NUCLEOTIDE SEQUENCE [LARGE SCALE GENOMIC DNA]</scope>
    <source>
        <strain evidence="8">NRRL B-16386</strain>
    </source>
</reference>
<dbReference type="GO" id="GO:0003700">
    <property type="term" value="F:DNA-binding transcription factor activity"/>
    <property type="evidence" value="ECO:0007669"/>
    <property type="project" value="TreeGrafter"/>
</dbReference>
<proteinExistence type="predicted"/>
<dbReference type="SUPFAM" id="SSF46689">
    <property type="entry name" value="Homeodomain-like"/>
    <property type="match status" value="1"/>
</dbReference>
<sequence length="234" mass="25681">MARPPARPAGEKSTREQILDVALELFTANGYEKTSLREIAERMSFSKAALYYHFASKDDILLALHLRLHEIGRAGLDRIDLDRVRPADWIPMIDDFVDLLLENRQLFMFHLRNHAALEELQDHTHDDANQDIEDRARRLLSDLGVPRARRLRLSFALGAVVVGLVVTGDVFAEISTEELRAELRSVVRDILEPGGVSPDADPEDAAVNAGGARDGDTPAMAGRGGSLPLAGSAG</sequence>
<dbReference type="Pfam" id="PF00440">
    <property type="entry name" value="TetR_N"/>
    <property type="match status" value="1"/>
</dbReference>
<evidence type="ECO:0000256" key="3">
    <source>
        <dbReference type="ARBA" id="ARBA00023163"/>
    </source>
</evidence>
<dbReference type="OrthoDB" id="3186364at2"/>
<dbReference type="PANTHER" id="PTHR30055:SF234">
    <property type="entry name" value="HTH-TYPE TRANSCRIPTIONAL REGULATOR BETI"/>
    <property type="match status" value="1"/>
</dbReference>
<accession>A0A1V2IJP5</accession>
<keyword evidence="1" id="KW-0805">Transcription regulation</keyword>
<keyword evidence="2 4" id="KW-0238">DNA-binding</keyword>
<dbReference type="GO" id="GO:0000976">
    <property type="term" value="F:transcription cis-regulatory region binding"/>
    <property type="evidence" value="ECO:0007669"/>
    <property type="project" value="TreeGrafter"/>
</dbReference>
<name>A0A1V2IJP5_9ACTN</name>
<feature type="domain" description="HTH tetR-type" evidence="6">
    <location>
        <begin position="12"/>
        <end position="72"/>
    </location>
</feature>
<dbReference type="InterPro" id="IPR050109">
    <property type="entry name" value="HTH-type_TetR-like_transc_reg"/>
</dbReference>
<feature type="region of interest" description="Disordered" evidence="5">
    <location>
        <begin position="193"/>
        <end position="234"/>
    </location>
</feature>
<organism evidence="7 8">
    <name type="scientific">Pseudofrankia asymbiotica</name>
    <dbReference type="NCBI Taxonomy" id="1834516"/>
    <lineage>
        <taxon>Bacteria</taxon>
        <taxon>Bacillati</taxon>
        <taxon>Actinomycetota</taxon>
        <taxon>Actinomycetes</taxon>
        <taxon>Frankiales</taxon>
        <taxon>Frankiaceae</taxon>
        <taxon>Pseudofrankia</taxon>
    </lineage>
</organism>
<evidence type="ECO:0000256" key="4">
    <source>
        <dbReference type="PROSITE-ProRule" id="PRU00335"/>
    </source>
</evidence>
<dbReference type="EMBL" id="MOMC01000005">
    <property type="protein sequence ID" value="ONH33388.1"/>
    <property type="molecule type" value="Genomic_DNA"/>
</dbReference>
<dbReference type="Gene3D" id="1.10.357.10">
    <property type="entry name" value="Tetracycline Repressor, domain 2"/>
    <property type="match status" value="1"/>
</dbReference>
<feature type="DNA-binding region" description="H-T-H motif" evidence="4">
    <location>
        <begin position="35"/>
        <end position="54"/>
    </location>
</feature>
<evidence type="ECO:0000313" key="7">
    <source>
        <dbReference type="EMBL" id="ONH33388.1"/>
    </source>
</evidence>
<dbReference type="PANTHER" id="PTHR30055">
    <property type="entry name" value="HTH-TYPE TRANSCRIPTIONAL REGULATOR RUTR"/>
    <property type="match status" value="1"/>
</dbReference>
<evidence type="ECO:0000259" key="6">
    <source>
        <dbReference type="PROSITE" id="PS50977"/>
    </source>
</evidence>
<comment type="caution">
    <text evidence="7">The sequence shown here is derived from an EMBL/GenBank/DDBJ whole genome shotgun (WGS) entry which is preliminary data.</text>
</comment>
<gene>
    <name evidence="7" type="ORF">BL253_02125</name>
</gene>
<dbReference type="Proteomes" id="UP000188929">
    <property type="component" value="Unassembled WGS sequence"/>
</dbReference>
<evidence type="ECO:0000313" key="8">
    <source>
        <dbReference type="Proteomes" id="UP000188929"/>
    </source>
</evidence>
<dbReference type="PRINTS" id="PR00455">
    <property type="entry name" value="HTHTETR"/>
</dbReference>
<evidence type="ECO:0000256" key="1">
    <source>
        <dbReference type="ARBA" id="ARBA00023015"/>
    </source>
</evidence>
<dbReference type="RefSeq" id="WP_076813101.1">
    <property type="nucleotide sequence ID" value="NZ_MOMC01000005.1"/>
</dbReference>
<dbReference type="AlphaFoldDB" id="A0A1V2IJP5"/>
<evidence type="ECO:0000256" key="5">
    <source>
        <dbReference type="SAM" id="MobiDB-lite"/>
    </source>
</evidence>
<protein>
    <submittedName>
        <fullName evidence="7">TetR family transcriptional regulator</fullName>
    </submittedName>
</protein>